<evidence type="ECO:0000313" key="2">
    <source>
        <dbReference type="EMBL" id="SMQ61795.1"/>
    </source>
</evidence>
<dbReference type="EMBL" id="FXWJ01000001">
    <property type="protein sequence ID" value="SMQ61795.1"/>
    <property type="molecule type" value="Genomic_DNA"/>
</dbReference>
<gene>
    <name evidence="2" type="ORF">SAMN06295909_0644</name>
</gene>
<proteinExistence type="predicted"/>
<sequence>MQAAFDDAFDQAVVFHGFTEYMRDYEMIVQIVAAPSTGIPMRSLRYLFVNCVQADVSTVLPPDLWARSLDDRLLELGSDLDGYVWGVREQGLYPGFELMPDSEIARSWSTSVGIPFHELRLMSNAHDISLVFSDLRVTELAPGYAPFTVGPE</sequence>
<dbReference type="Proteomes" id="UP000194464">
    <property type="component" value="Unassembled WGS sequence"/>
</dbReference>
<feature type="domain" description="YxiG-like" evidence="1">
    <location>
        <begin position="2"/>
        <end position="149"/>
    </location>
</feature>
<evidence type="ECO:0000259" key="1">
    <source>
        <dbReference type="Pfam" id="PF24712"/>
    </source>
</evidence>
<evidence type="ECO:0000313" key="3">
    <source>
        <dbReference type="Proteomes" id="UP000194464"/>
    </source>
</evidence>
<protein>
    <recommendedName>
        <fullName evidence="1">YxiG-like domain-containing protein</fullName>
    </recommendedName>
</protein>
<comment type="caution">
    <text evidence="2">The sequence shown here is derived from an EMBL/GenBank/DDBJ whole genome shotgun (WGS) entry which is preliminary data.</text>
</comment>
<organism evidence="2 3">
    <name type="scientific">Plantibacter elymi</name>
    <name type="common">nom. nud.</name>
    <dbReference type="NCBI Taxonomy" id="199708"/>
    <lineage>
        <taxon>Bacteria</taxon>
        <taxon>Bacillati</taxon>
        <taxon>Actinomycetota</taxon>
        <taxon>Actinomycetes</taxon>
        <taxon>Micrococcales</taxon>
        <taxon>Microbacteriaceae</taxon>
        <taxon>Plantibacter</taxon>
    </lineage>
</organism>
<name>A0ABY1R8W4_9MICO</name>
<keyword evidence="3" id="KW-1185">Reference proteome</keyword>
<dbReference type="Pfam" id="PF24712">
    <property type="entry name" value="YxiG_2"/>
    <property type="match status" value="1"/>
</dbReference>
<accession>A0ABY1R8W4</accession>
<reference evidence="2 3" key="1">
    <citation type="submission" date="2017-04" db="EMBL/GenBank/DDBJ databases">
        <authorList>
            <person name="Varghese N."/>
            <person name="Submissions S."/>
        </authorList>
    </citation>
    <scope>NUCLEOTIDE SEQUENCE [LARGE SCALE GENOMIC DNA]</scope>
    <source>
        <strain evidence="2 3">VKM Ac-1784</strain>
    </source>
</reference>
<dbReference type="InterPro" id="IPR058188">
    <property type="entry name" value="YxiG-like"/>
</dbReference>